<dbReference type="PRINTS" id="PR00455">
    <property type="entry name" value="HTHTETR"/>
</dbReference>
<comment type="caution">
    <text evidence="7">The sequence shown here is derived from an EMBL/GenBank/DDBJ whole genome shotgun (WGS) entry which is preliminary data.</text>
</comment>
<keyword evidence="8" id="KW-1185">Reference proteome</keyword>
<evidence type="ECO:0000256" key="4">
    <source>
        <dbReference type="ARBA" id="ARBA00023163"/>
    </source>
</evidence>
<dbReference type="InterPro" id="IPR041484">
    <property type="entry name" value="TetR_C_25"/>
</dbReference>
<dbReference type="PROSITE" id="PS50977">
    <property type="entry name" value="HTH_TETR_2"/>
    <property type="match status" value="1"/>
</dbReference>
<dbReference type="RefSeq" id="WP_309799308.1">
    <property type="nucleotide sequence ID" value="NZ_BAAAHY010000007.1"/>
</dbReference>
<dbReference type="PANTHER" id="PTHR30055">
    <property type="entry name" value="HTH-TYPE TRANSCRIPTIONAL REGULATOR RUTR"/>
    <property type="match status" value="1"/>
</dbReference>
<sequence>MRSTPLPRTPDEDLNTPARIRDAAIRCFAADGFRKTSIRTIAAASEVSPGLVIHHFGSKEKLREACDDYVLQAMVERANHKANPIGLQAIMREYLANPEEYNVDVAYLGKALAEDSPAGRKFADIMTDETEAIIKAGIADGSMNPTSDIRVVAAMIVMASLSILTMPGYLSRTLGFDAIGPELMRRMALPSLELYTHGLYADDTFLKAARETLAATSNPRKESRS</sequence>
<proteinExistence type="predicted"/>
<dbReference type="InterPro" id="IPR050109">
    <property type="entry name" value="HTH-type_TetR-like_transc_reg"/>
</dbReference>
<dbReference type="PANTHER" id="PTHR30055:SF175">
    <property type="entry name" value="HTH-TYPE TRANSCRIPTIONAL REPRESSOR KSTR2"/>
    <property type="match status" value="1"/>
</dbReference>
<evidence type="ECO:0000256" key="3">
    <source>
        <dbReference type="ARBA" id="ARBA00023125"/>
    </source>
</evidence>
<keyword evidence="1" id="KW-0678">Repressor</keyword>
<protein>
    <submittedName>
        <fullName evidence="7">AcrR family transcriptional regulator</fullName>
    </submittedName>
</protein>
<dbReference type="SUPFAM" id="SSF48498">
    <property type="entry name" value="Tetracyclin repressor-like, C-terminal domain"/>
    <property type="match status" value="1"/>
</dbReference>
<evidence type="ECO:0000313" key="8">
    <source>
        <dbReference type="Proteomes" id="UP001185069"/>
    </source>
</evidence>
<dbReference type="EMBL" id="JAVDQF010000001">
    <property type="protein sequence ID" value="MDR6270315.1"/>
    <property type="molecule type" value="Genomic_DNA"/>
</dbReference>
<organism evidence="7 8">
    <name type="scientific">Arthrobacter russicus</name>
    <dbReference type="NCBI Taxonomy" id="172040"/>
    <lineage>
        <taxon>Bacteria</taxon>
        <taxon>Bacillati</taxon>
        <taxon>Actinomycetota</taxon>
        <taxon>Actinomycetes</taxon>
        <taxon>Micrococcales</taxon>
        <taxon>Micrococcaceae</taxon>
        <taxon>Arthrobacter</taxon>
    </lineage>
</organism>
<evidence type="ECO:0000256" key="5">
    <source>
        <dbReference type="PROSITE-ProRule" id="PRU00335"/>
    </source>
</evidence>
<dbReference type="Gene3D" id="1.10.357.10">
    <property type="entry name" value="Tetracycline Repressor, domain 2"/>
    <property type="match status" value="1"/>
</dbReference>
<keyword evidence="3 5" id="KW-0238">DNA-binding</keyword>
<dbReference type="InterPro" id="IPR009057">
    <property type="entry name" value="Homeodomain-like_sf"/>
</dbReference>
<dbReference type="InterPro" id="IPR036271">
    <property type="entry name" value="Tet_transcr_reg_TetR-rel_C_sf"/>
</dbReference>
<accession>A0ABU1JD44</accession>
<evidence type="ECO:0000256" key="2">
    <source>
        <dbReference type="ARBA" id="ARBA00023015"/>
    </source>
</evidence>
<keyword evidence="2" id="KW-0805">Transcription regulation</keyword>
<dbReference type="Pfam" id="PF00440">
    <property type="entry name" value="TetR_N"/>
    <property type="match status" value="1"/>
</dbReference>
<reference evidence="7 8" key="1">
    <citation type="submission" date="2023-07" db="EMBL/GenBank/DDBJ databases">
        <title>Sequencing the genomes of 1000 actinobacteria strains.</title>
        <authorList>
            <person name="Klenk H.-P."/>
        </authorList>
    </citation>
    <scope>NUCLEOTIDE SEQUENCE [LARGE SCALE GENOMIC DNA]</scope>
    <source>
        <strain evidence="7 8">DSM 14555</strain>
    </source>
</reference>
<dbReference type="Pfam" id="PF17933">
    <property type="entry name" value="TetR_C_25"/>
    <property type="match status" value="1"/>
</dbReference>
<dbReference type="InterPro" id="IPR001647">
    <property type="entry name" value="HTH_TetR"/>
</dbReference>
<evidence type="ECO:0000256" key="1">
    <source>
        <dbReference type="ARBA" id="ARBA00022491"/>
    </source>
</evidence>
<name>A0ABU1JD44_9MICC</name>
<feature type="DNA-binding region" description="H-T-H motif" evidence="5">
    <location>
        <begin position="37"/>
        <end position="56"/>
    </location>
</feature>
<evidence type="ECO:0000259" key="6">
    <source>
        <dbReference type="PROSITE" id="PS50977"/>
    </source>
</evidence>
<dbReference type="SUPFAM" id="SSF46689">
    <property type="entry name" value="Homeodomain-like"/>
    <property type="match status" value="1"/>
</dbReference>
<evidence type="ECO:0000313" key="7">
    <source>
        <dbReference type="EMBL" id="MDR6270315.1"/>
    </source>
</evidence>
<dbReference type="Proteomes" id="UP001185069">
    <property type="component" value="Unassembled WGS sequence"/>
</dbReference>
<keyword evidence="4" id="KW-0804">Transcription</keyword>
<gene>
    <name evidence="7" type="ORF">JOE69_002553</name>
</gene>
<feature type="domain" description="HTH tetR-type" evidence="6">
    <location>
        <begin position="14"/>
        <end position="74"/>
    </location>
</feature>